<accession>D5BXB0</accession>
<keyword evidence="4" id="KW-1185">Reference proteome</keyword>
<organism evidence="3 4">
    <name type="scientific">Nitrosococcus halophilus (strain Nc4)</name>
    <dbReference type="NCBI Taxonomy" id="472759"/>
    <lineage>
        <taxon>Bacteria</taxon>
        <taxon>Pseudomonadati</taxon>
        <taxon>Pseudomonadota</taxon>
        <taxon>Gammaproteobacteria</taxon>
        <taxon>Chromatiales</taxon>
        <taxon>Chromatiaceae</taxon>
        <taxon>Nitrosococcus</taxon>
    </lineage>
</organism>
<feature type="domain" description="NGO1945-like C-terminal" evidence="2">
    <location>
        <begin position="151"/>
        <end position="247"/>
    </location>
</feature>
<dbReference type="InterPro" id="IPR044922">
    <property type="entry name" value="DUF2063_N_sf"/>
</dbReference>
<dbReference type="EMBL" id="CP001798">
    <property type="protein sequence ID" value="ADE15793.1"/>
    <property type="molecule type" value="Genomic_DNA"/>
</dbReference>
<name>D5BXB0_NITHN</name>
<dbReference type="KEGG" id="nhl:Nhal_2720"/>
<evidence type="ECO:0000259" key="1">
    <source>
        <dbReference type="Pfam" id="PF09836"/>
    </source>
</evidence>
<reference evidence="4" key="1">
    <citation type="submission" date="2010-04" db="EMBL/GenBank/DDBJ databases">
        <title>Complete genome sequence of Nitrosococcus halophilus Nc4, a salt-adapted, aerobic obligate ammonia-oxidizing sulfur purple bacterium.</title>
        <authorList>
            <consortium name="US DOE Joint Genome Institute"/>
            <person name="Campbell M.A."/>
            <person name="Malfatti S.A."/>
            <person name="Chain P.S.G."/>
            <person name="Heidelberg J.F."/>
            <person name="Ward B.B."/>
            <person name="Klotz M.G."/>
        </authorList>
    </citation>
    <scope>NUCLEOTIDE SEQUENCE [LARGE SCALE GENOMIC DNA]</scope>
    <source>
        <strain evidence="4">Nc4</strain>
    </source>
</reference>
<evidence type="ECO:0000313" key="3">
    <source>
        <dbReference type="EMBL" id="ADE15793.1"/>
    </source>
</evidence>
<dbReference type="Gene3D" id="1.10.150.690">
    <property type="entry name" value="DUF2063"/>
    <property type="match status" value="1"/>
</dbReference>
<dbReference type="InterPro" id="IPR018640">
    <property type="entry name" value="DUF2063"/>
</dbReference>
<dbReference type="Pfam" id="PF09836">
    <property type="entry name" value="DUF2063"/>
    <property type="match status" value="1"/>
</dbReference>
<dbReference type="Pfam" id="PF22106">
    <property type="entry name" value="NGO1945_C"/>
    <property type="match status" value="1"/>
</dbReference>
<dbReference type="InterPro" id="IPR054098">
    <property type="entry name" value="NGO1945-like_C"/>
</dbReference>
<dbReference type="Proteomes" id="UP000001844">
    <property type="component" value="Chromosome"/>
</dbReference>
<dbReference type="AlphaFoldDB" id="D5BXB0"/>
<gene>
    <name evidence="3" type="ordered locus">Nhal_2720</name>
</gene>
<proteinExistence type="predicted"/>
<dbReference type="eggNOG" id="COG3219">
    <property type="taxonomic scope" value="Bacteria"/>
</dbReference>
<protein>
    <submittedName>
        <fullName evidence="3">Uncharacterized protein</fullName>
    </submittedName>
</protein>
<dbReference type="HOGENOM" id="CLU_096334_1_0_6"/>
<dbReference type="STRING" id="472759.Nhal_2720"/>
<feature type="domain" description="Putative DNA-binding" evidence="1">
    <location>
        <begin position="15"/>
        <end position="100"/>
    </location>
</feature>
<evidence type="ECO:0000259" key="2">
    <source>
        <dbReference type="Pfam" id="PF22106"/>
    </source>
</evidence>
<evidence type="ECO:0000313" key="4">
    <source>
        <dbReference type="Proteomes" id="UP000001844"/>
    </source>
</evidence>
<dbReference type="RefSeq" id="WP_013033653.1">
    <property type="nucleotide sequence ID" value="NC_013960.1"/>
</dbReference>
<dbReference type="Gene3D" id="3.90.930.50">
    <property type="match status" value="1"/>
</dbReference>
<sequence>MPPAKSPEMPEFMRRQYAFAAHIRDPEKNPPPEDVTDRRMAVYRELFFNNLEGFLANNFPVLRSLLEDQAWHYLVRDFYARHRAQTPLFHEISREFLLYLETERTTSGDPPFLGELAHYEWIELALSLSDLEPSGDIDPEGDLLEGLPVISPLAWPLRYRFPVHRISRDYQPIEPEAQPTFLVVYRDPHDQVAFMELNPVTARLLELISKEEVNSGRETLVQIAHELQHPNLEQIIGGGQQTLTGLRTRHILLGTRKS</sequence>